<dbReference type="InterPro" id="IPR009003">
    <property type="entry name" value="Peptidase_S1_PA"/>
</dbReference>
<keyword evidence="8" id="KW-0378">Hydrolase</keyword>
<feature type="coiled-coil region" evidence="16">
    <location>
        <begin position="595"/>
        <end position="655"/>
    </location>
</feature>
<evidence type="ECO:0000256" key="17">
    <source>
        <dbReference type="SAM" id="Phobius"/>
    </source>
</evidence>
<keyword evidence="10" id="KW-1043">Host membrane</keyword>
<feature type="transmembrane region" description="Helical" evidence="17">
    <location>
        <begin position="151"/>
        <end position="168"/>
    </location>
</feature>
<sequence length="889" mass="100500">MCPVPPYFRNQADQDFSFGSTMARRMMTVNMVNTLPPFEEHTPLHYDWVVKHLIFPGPNTTERCVVITGGLENGDYVTVVHDGDTWIEINPAYKFEGLLRVLRMTARSNSLRERLRLSQEEKSKLILDHQLLRHDYERIKSQTSTSTKPKIPMIVVFVAALVIFLNFVPTTEAAQAYTSKFTQTGTEGFNLLDKCAQNVARLNNEISLRLKLALGNVTWSDRYDAIKGIFYTNLLPRSHWIVRLFSFLSNFHIWTIFSTCIAVATLTRSTNPIVDIVFLFFAHISKWQLGIVPALPYFTTTIVWIAITCMGAYALDPYLAITLTWLQLPFCVVCLSFLSDDKFIEHVRGSFILTMTATPNHTCLVLTGSTTYCFILLMFFRSLRLLMSSVGNKIEFKDFQGKVVGSISSGTRNRVWNFIQRMKQVRTGSNPFAIIKPEALVKIVTDEGCGTGFFCGNDIVTAGHVFGSHRVVEAWYEGSCYQARVRYKPDKDIAFLALPGDMKPKARYKIAQQPDYSTVVVLAYSSNGLVVSQAQGQCHGDTISYTVPTQDGMSGAPVTDLHGRVLGVHQTNTGFTGGAVVIKTSDVTPPTRPTEDDLRKQIEDLRKQLEEVNKPQPQEALEQSNSGAEVVSLVREAVRREMDILRQEINQQLMLQKKKKKNKSGGRGNIRKHVGKVKGRKYLTEKEYKELLEKGLDREELLDLIDDIIDKRIGFPEWSDPELSDEDDSNWDTYGDEFDHRDVGLQSKPKQKINEATQCVIQVQEVVPIDEVIISKATESRDFTQHWGKEPVFGSYDFDWTAEDAKNILPENSRLTKCDYIVLGSHILKLRHIITTAPKTNNFSELPKAAYALDHFAWDHGLEGFLQRIQTKKPKNVKGAPKGAPKNGN</sequence>
<dbReference type="InterPro" id="IPR043504">
    <property type="entry name" value="Peptidase_S1_PA_chymotrypsin"/>
</dbReference>
<dbReference type="Pfam" id="PF19415">
    <property type="entry name" value="Astro_1A"/>
    <property type="match status" value="1"/>
</dbReference>
<evidence type="ECO:0000256" key="1">
    <source>
        <dbReference type="ARBA" id="ARBA00004301"/>
    </source>
</evidence>
<name>A0A343X9Z6_9VIRU</name>
<evidence type="ECO:0000256" key="8">
    <source>
        <dbReference type="ARBA" id="ARBA00022801"/>
    </source>
</evidence>
<evidence type="ECO:0000256" key="5">
    <source>
        <dbReference type="ARBA" id="ARBA00022670"/>
    </source>
</evidence>
<dbReference type="Pfam" id="PF13365">
    <property type="entry name" value="Trypsin_2"/>
    <property type="match status" value="1"/>
</dbReference>
<feature type="transmembrane region" description="Helical" evidence="17">
    <location>
        <begin position="240"/>
        <end position="266"/>
    </location>
</feature>
<comment type="subcellular location">
    <subcellularLocation>
        <location evidence="1">Host membrane</location>
        <topology evidence="1">Multi-pass membrane protein</topology>
    </subcellularLocation>
</comment>
<keyword evidence="7" id="KW-0688">Ribosomal frameshifting</keyword>
<dbReference type="GO" id="GO:0075523">
    <property type="term" value="P:viral translational frameshifting"/>
    <property type="evidence" value="ECO:0007669"/>
    <property type="project" value="UniProtKB-KW"/>
</dbReference>
<evidence type="ECO:0000256" key="4">
    <source>
        <dbReference type="ARBA" id="ARBA00022553"/>
    </source>
</evidence>
<evidence type="ECO:0000256" key="9">
    <source>
        <dbReference type="ARBA" id="ARBA00022825"/>
    </source>
</evidence>
<dbReference type="GO" id="GO:0004252">
    <property type="term" value="F:serine-type endopeptidase activity"/>
    <property type="evidence" value="ECO:0007669"/>
    <property type="project" value="InterPro"/>
</dbReference>
<comment type="catalytic activity">
    <reaction evidence="15">
        <text>RNA(n) + a ribonucleoside 5'-triphosphate = RNA(n+1) + diphosphate</text>
        <dbReference type="Rhea" id="RHEA:21248"/>
        <dbReference type="Rhea" id="RHEA-COMP:14527"/>
        <dbReference type="Rhea" id="RHEA-COMP:17342"/>
        <dbReference type="ChEBI" id="CHEBI:33019"/>
        <dbReference type="ChEBI" id="CHEBI:61557"/>
        <dbReference type="ChEBI" id="CHEBI:140395"/>
    </reaction>
</comment>
<organism evidence="18">
    <name type="scientific">Mamastrovirus 5</name>
    <dbReference type="NCBI Taxonomy" id="1239569"/>
    <lineage>
        <taxon>Viruses</taxon>
        <taxon>Riboviria</taxon>
        <taxon>Orthornavirae</taxon>
        <taxon>Pisuviricota</taxon>
        <taxon>Stelpaviricetes</taxon>
        <taxon>Stellavirales</taxon>
        <taxon>Astroviridae</taxon>
        <taxon>Mamastrovirus</taxon>
        <taxon>Mamastrovirus canis</taxon>
    </lineage>
</organism>
<keyword evidence="3" id="KW-0191">Covalent protein-RNA linkage</keyword>
<reference evidence="18" key="1">
    <citation type="submission" date="2017-03" db="EMBL/GenBank/DDBJ databases">
        <title>Evolutionary predictions of the extra-intestinal canine astrovirus-like detected in a Pampas fox (Cerdocyon thaus).</title>
        <authorList>
            <person name="Alves C.D.B.T."/>
            <person name="Budaszewski R.F."/>
            <person name="Cibulski S.P."/>
            <person name="Chiapetta C.M."/>
            <person name="Weber M.N."/>
            <person name="Mayer F.Q."/>
            <person name="Canal C.W."/>
        </authorList>
    </citation>
    <scope>NUCLEOTIDE SEQUENCE</scope>
    <source>
        <strain evidence="18">Crab-eating_fox/2016/BRA</strain>
    </source>
</reference>
<dbReference type="Pfam" id="PF19414">
    <property type="entry name" value="Astro_p19"/>
    <property type="match status" value="1"/>
</dbReference>
<dbReference type="InterPro" id="IPR045836">
    <property type="entry name" value="Astro_VPg"/>
</dbReference>
<dbReference type="Pfam" id="PF12285">
    <property type="entry name" value="Astrovir_pp_1"/>
    <property type="match status" value="1"/>
</dbReference>
<evidence type="ECO:0000256" key="12">
    <source>
        <dbReference type="ARBA" id="ARBA00022989"/>
    </source>
</evidence>
<comment type="subunit">
    <text evidence="2">Monomer.</text>
</comment>
<dbReference type="InterPro" id="IPR045835">
    <property type="entry name" value="Astro_1A"/>
</dbReference>
<evidence type="ECO:0000256" key="13">
    <source>
        <dbReference type="ARBA" id="ARBA00023136"/>
    </source>
</evidence>
<evidence type="ECO:0000256" key="15">
    <source>
        <dbReference type="ARBA" id="ARBA00047383"/>
    </source>
</evidence>
<evidence type="ECO:0000256" key="10">
    <source>
        <dbReference type="ARBA" id="ARBA00022870"/>
    </source>
</evidence>
<evidence type="ECO:0000256" key="11">
    <source>
        <dbReference type="ARBA" id="ARBA00022953"/>
    </source>
</evidence>
<keyword evidence="9" id="KW-0720">Serine protease</keyword>
<evidence type="ECO:0000256" key="16">
    <source>
        <dbReference type="SAM" id="Coils"/>
    </source>
</evidence>
<feature type="transmembrane region" description="Helical" evidence="17">
    <location>
        <begin position="322"/>
        <end position="339"/>
    </location>
</feature>
<gene>
    <name evidence="18" type="primary">ORF1a</name>
</gene>
<evidence type="ECO:0000256" key="6">
    <source>
        <dbReference type="ARBA" id="ARBA00022692"/>
    </source>
</evidence>
<keyword evidence="11" id="KW-0693">Viral RNA replication</keyword>
<keyword evidence="12 17" id="KW-1133">Transmembrane helix</keyword>
<protein>
    <submittedName>
        <fullName evidence="18">Trypsin-like serine protease</fullName>
    </submittedName>
</protein>
<keyword evidence="13 17" id="KW-0472">Membrane</keyword>
<dbReference type="EMBL" id="KY765684">
    <property type="protein sequence ID" value="AWI14299.1"/>
    <property type="molecule type" value="Genomic_RNA"/>
</dbReference>
<feature type="transmembrane region" description="Helical" evidence="17">
    <location>
        <begin position="359"/>
        <end position="380"/>
    </location>
</feature>
<dbReference type="InterPro" id="IPR045833">
    <property type="entry name" value="Astro_p19"/>
</dbReference>
<dbReference type="GO" id="GO:0070008">
    <property type="term" value="F:serine-type exopeptidase activity"/>
    <property type="evidence" value="ECO:0007669"/>
    <property type="project" value="InterPro"/>
</dbReference>
<evidence type="ECO:0000256" key="14">
    <source>
        <dbReference type="ARBA" id="ARBA00045910"/>
    </source>
</evidence>
<comment type="function">
    <text evidence="14">Responsible for the cleavage of the polyprotein into functional products.</text>
</comment>
<dbReference type="GO" id="GO:0006508">
    <property type="term" value="P:proteolysis"/>
    <property type="evidence" value="ECO:0007669"/>
    <property type="project" value="UniProtKB-KW"/>
</dbReference>
<keyword evidence="16" id="KW-0175">Coiled coil</keyword>
<keyword evidence="4" id="KW-0597">Phosphoprotein</keyword>
<dbReference type="Gene3D" id="2.40.10.10">
    <property type="entry name" value="Trypsin-like serine proteases"/>
    <property type="match status" value="2"/>
</dbReference>
<evidence type="ECO:0000256" key="7">
    <source>
        <dbReference type="ARBA" id="ARBA00022758"/>
    </source>
</evidence>
<evidence type="ECO:0000313" key="18">
    <source>
        <dbReference type="EMBL" id="AWI14299.1"/>
    </source>
</evidence>
<dbReference type="InterPro" id="IPR022068">
    <property type="entry name" value="Mamastrovirus_p20"/>
</dbReference>
<evidence type="ECO:0000256" key="3">
    <source>
        <dbReference type="ARBA" id="ARBA00022520"/>
    </source>
</evidence>
<evidence type="ECO:0000256" key="2">
    <source>
        <dbReference type="ARBA" id="ARBA00011245"/>
    </source>
</evidence>
<keyword evidence="6 17" id="KW-0812">Transmembrane</keyword>
<accession>A0A343X9Z6</accession>
<dbReference type="Pfam" id="PF19416">
    <property type="entry name" value="Astro_VPg"/>
    <property type="match status" value="1"/>
</dbReference>
<dbReference type="GO" id="GO:0033644">
    <property type="term" value="C:host cell membrane"/>
    <property type="evidence" value="ECO:0007669"/>
    <property type="project" value="UniProtKB-SubCell"/>
</dbReference>
<dbReference type="Proteomes" id="UP001228073">
    <property type="component" value="Segment"/>
</dbReference>
<feature type="transmembrane region" description="Helical" evidence="17">
    <location>
        <begin position="295"/>
        <end position="315"/>
    </location>
</feature>
<keyword evidence="5 18" id="KW-0645">Protease</keyword>
<proteinExistence type="predicted"/>
<dbReference type="SUPFAM" id="SSF50494">
    <property type="entry name" value="Trypsin-like serine proteases"/>
    <property type="match status" value="1"/>
</dbReference>